<dbReference type="InterPro" id="IPR011990">
    <property type="entry name" value="TPR-like_helical_dom_sf"/>
</dbReference>
<dbReference type="PANTHER" id="PTHR45138">
    <property type="entry name" value="REGULATORY COMPONENTS OF SENSORY TRANSDUCTION SYSTEM"/>
    <property type="match status" value="1"/>
</dbReference>
<dbReference type="SMART" id="SM00267">
    <property type="entry name" value="GGDEF"/>
    <property type="match status" value="1"/>
</dbReference>
<dbReference type="InterPro" id="IPR050469">
    <property type="entry name" value="Diguanylate_Cyclase"/>
</dbReference>
<comment type="pathway">
    <text evidence="1">Purine metabolism; 3',5'-cyclic di-GMP biosynthesis.</text>
</comment>
<dbReference type="GO" id="GO:1902201">
    <property type="term" value="P:negative regulation of bacterial-type flagellum-dependent cell motility"/>
    <property type="evidence" value="ECO:0007669"/>
    <property type="project" value="TreeGrafter"/>
</dbReference>
<dbReference type="GO" id="GO:0005886">
    <property type="term" value="C:plasma membrane"/>
    <property type="evidence" value="ECO:0007669"/>
    <property type="project" value="TreeGrafter"/>
</dbReference>
<dbReference type="PROSITE" id="PS50005">
    <property type="entry name" value="TPR"/>
    <property type="match status" value="1"/>
</dbReference>
<dbReference type="Gene3D" id="1.25.40.10">
    <property type="entry name" value="Tetratricopeptide repeat domain"/>
    <property type="match status" value="1"/>
</dbReference>
<dbReference type="Proteomes" id="UP000030378">
    <property type="component" value="Unassembled WGS sequence"/>
</dbReference>
<dbReference type="NCBIfam" id="TIGR00254">
    <property type="entry name" value="GGDEF"/>
    <property type="match status" value="1"/>
</dbReference>
<dbReference type="GO" id="GO:0043709">
    <property type="term" value="P:cell adhesion involved in single-species biofilm formation"/>
    <property type="evidence" value="ECO:0007669"/>
    <property type="project" value="TreeGrafter"/>
</dbReference>
<feature type="domain" description="GGDEF" evidence="6">
    <location>
        <begin position="160"/>
        <end position="327"/>
    </location>
</feature>
<dbReference type="PANTHER" id="PTHR45138:SF24">
    <property type="entry name" value="DIGUANYLATE CYCLASE DGCC-RELATED"/>
    <property type="match status" value="1"/>
</dbReference>
<dbReference type="AlphaFoldDB" id="A0AAP8TMM5"/>
<dbReference type="GO" id="GO:0052621">
    <property type="term" value="F:diguanylate cyclase activity"/>
    <property type="evidence" value="ECO:0007669"/>
    <property type="project" value="UniProtKB-EC"/>
</dbReference>
<evidence type="ECO:0000256" key="2">
    <source>
        <dbReference type="ARBA" id="ARBA00012528"/>
    </source>
</evidence>
<dbReference type="SUPFAM" id="SSF48452">
    <property type="entry name" value="TPR-like"/>
    <property type="match status" value="1"/>
</dbReference>
<reference evidence="8" key="1">
    <citation type="submission" date="2017-12" db="EMBL/GenBank/DDBJ databases">
        <title>FDA dAtabase for Regulatory Grade micrObial Sequences (FDA-ARGOS): Supporting development and validation of Infectious Disease Dx tests.</title>
        <authorList>
            <person name="Campos J."/>
            <person name="Goldberg B."/>
            <person name="Tallon L."/>
            <person name="Sadzewicz L."/>
            <person name="Sengamalay N."/>
            <person name="Ott S."/>
            <person name="Godinez A."/>
            <person name="Nagaraj S."/>
            <person name="Vavikolanu K."/>
            <person name="Vyas G."/>
            <person name="Nadendla S."/>
            <person name="Aluvathingal J."/>
            <person name="Geyer C."/>
            <person name="Nandy P."/>
            <person name="Hobson J."/>
            <person name="Sichtig H."/>
        </authorList>
    </citation>
    <scope>NUCLEOTIDE SEQUENCE [LARGE SCALE GENOMIC DNA]</scope>
    <source>
        <strain evidence="8">FDAARGOS_79</strain>
    </source>
</reference>
<comment type="caution">
    <text evidence="7">The sequence shown here is derived from an EMBL/GenBank/DDBJ whole genome shotgun (WGS) entry which is preliminary data.</text>
</comment>
<dbReference type="EC" id="2.7.7.65" evidence="2"/>
<dbReference type="InterPro" id="IPR043128">
    <property type="entry name" value="Rev_trsase/Diguanyl_cyclase"/>
</dbReference>
<dbReference type="CDD" id="cd01949">
    <property type="entry name" value="GGDEF"/>
    <property type="match status" value="1"/>
</dbReference>
<evidence type="ECO:0000256" key="4">
    <source>
        <dbReference type="PROSITE-ProRule" id="PRU00339"/>
    </source>
</evidence>
<feature type="region of interest" description="Disordered" evidence="5">
    <location>
        <begin position="42"/>
        <end position="66"/>
    </location>
</feature>
<evidence type="ECO:0000256" key="1">
    <source>
        <dbReference type="ARBA" id="ARBA00004665"/>
    </source>
</evidence>
<evidence type="ECO:0000256" key="3">
    <source>
        <dbReference type="ARBA" id="ARBA00034247"/>
    </source>
</evidence>
<evidence type="ECO:0000259" key="6">
    <source>
        <dbReference type="PROSITE" id="PS50887"/>
    </source>
</evidence>
<evidence type="ECO:0000256" key="5">
    <source>
        <dbReference type="SAM" id="MobiDB-lite"/>
    </source>
</evidence>
<gene>
    <name evidence="7" type="ORF">MC70_023230</name>
</gene>
<evidence type="ECO:0000313" key="8">
    <source>
        <dbReference type="Proteomes" id="UP000030378"/>
    </source>
</evidence>
<accession>A0AAP8TMM5</accession>
<dbReference type="PROSITE" id="PS50887">
    <property type="entry name" value="GGDEF"/>
    <property type="match status" value="1"/>
</dbReference>
<dbReference type="InterPro" id="IPR029787">
    <property type="entry name" value="Nucleotide_cyclase"/>
</dbReference>
<sequence length="766" mass="85574">MDSAMKLERLRLLRNEINYEMNAEVSAAIYYFHGDAWHELDNQSSPSKQIQSNINKARENTNSEPFRPAKSKAAWFSCDEIDCVISLIFNIKPQKKTLDNFQTRLGNVARRAVNSYKVSYNQLTQLLARDSFRENLGKLIDWTSDVSVVSSETHDAAQDKTLAILALDIDYFKQVNDTYGHLYGDQVLKIFAIRLEQCAKSIAEKNETVEISIGHPSGEEFLISVSGCITKESIIEWANDFRTSICDEPLPSESEWKKLSEKEDLSPIIVPQLHERNVTTSIGVAFYNPIPKTITNENKIIAILEDADTALYRAKSSGRNQVIQFDEILDLCGRVLEHDQVTNVIAIDIGGNVGVLLGQEFKVFPPGYTGKRKFTVSDGRTTRTIGIYPRIELTTITVFNVQPELSFAYISDINKTATVIDSGSTLEAIPTGSIGHLLTNSSRYLPNSAEHVKVGDFAGLQGFIKDNLTSGNKIFSIVFRFSAAQVYLKKYGSAALNESLAKLFREVSGNFNVESNVGVLDSGSICVVGRDVHFSKSDLVRFFHALKSDFSELLLKIGVFCQSDIDSDNGSDLSGLEAEYSIEYSRYAASDHAANSNDEIVYFNHQIAVNILNSQRKLKAYKQGIADFESLKKIGVESTSLMNIAGLLYYSDGDFRTAADLFENAINNDPNNFILKTNFGTATYSISEFSRGLKVLNTLTDDEIIKAKDNHKYGYLMYALHLAKAKIMGLDEFNDGRFRVMSANVLAMDEYKDSPRVRDILYALKL</sequence>
<keyword evidence="4" id="KW-0802">TPR repeat</keyword>
<feature type="compositionally biased region" description="Polar residues" evidence="5">
    <location>
        <begin position="42"/>
        <end position="55"/>
    </location>
</feature>
<comment type="catalytic activity">
    <reaction evidence="3">
        <text>2 GTP = 3',3'-c-di-GMP + 2 diphosphate</text>
        <dbReference type="Rhea" id="RHEA:24898"/>
        <dbReference type="ChEBI" id="CHEBI:33019"/>
        <dbReference type="ChEBI" id="CHEBI:37565"/>
        <dbReference type="ChEBI" id="CHEBI:58805"/>
        <dbReference type="EC" id="2.7.7.65"/>
    </reaction>
</comment>
<protein>
    <recommendedName>
        <fullName evidence="2">diguanylate cyclase</fullName>
        <ecNumber evidence="2">2.7.7.65</ecNumber>
    </recommendedName>
</protein>
<dbReference type="Pfam" id="PF00990">
    <property type="entry name" value="GGDEF"/>
    <property type="match status" value="1"/>
</dbReference>
<dbReference type="InterPro" id="IPR000160">
    <property type="entry name" value="GGDEF_dom"/>
</dbReference>
<proteinExistence type="predicted"/>
<dbReference type="EMBL" id="JTBC02000014">
    <property type="protein sequence ID" value="PNO62349.1"/>
    <property type="molecule type" value="Genomic_DNA"/>
</dbReference>
<dbReference type="InterPro" id="IPR019734">
    <property type="entry name" value="TPR_rpt"/>
</dbReference>
<dbReference type="Gene3D" id="3.30.70.270">
    <property type="match status" value="1"/>
</dbReference>
<evidence type="ECO:0000313" key="7">
    <source>
        <dbReference type="EMBL" id="PNO62349.1"/>
    </source>
</evidence>
<dbReference type="SUPFAM" id="SSF55073">
    <property type="entry name" value="Nucleotide cyclase"/>
    <property type="match status" value="1"/>
</dbReference>
<name>A0AAP8TMM5_SERMA</name>
<feature type="repeat" description="TPR" evidence="4">
    <location>
        <begin position="639"/>
        <end position="672"/>
    </location>
</feature>
<organism evidence="7 8">
    <name type="scientific">Serratia marcescens</name>
    <dbReference type="NCBI Taxonomy" id="615"/>
    <lineage>
        <taxon>Bacteria</taxon>
        <taxon>Pseudomonadati</taxon>
        <taxon>Pseudomonadota</taxon>
        <taxon>Gammaproteobacteria</taxon>
        <taxon>Enterobacterales</taxon>
        <taxon>Yersiniaceae</taxon>
        <taxon>Serratia</taxon>
    </lineage>
</organism>